<dbReference type="Proteomes" id="UP001329430">
    <property type="component" value="Chromosome 4"/>
</dbReference>
<evidence type="ECO:0000313" key="5">
    <source>
        <dbReference type="EMBL" id="KAK5648467.1"/>
    </source>
</evidence>
<evidence type="ECO:0000313" key="4">
    <source>
        <dbReference type="EMBL" id="KAK5644999.1"/>
    </source>
</evidence>
<dbReference type="PANTHER" id="PTHR21446:SF12">
    <property type="entry name" value="POTASSIUM CHANNEL TETRAMERIZATION DOMAIN CONTAINING 1"/>
    <property type="match status" value="1"/>
</dbReference>
<dbReference type="PANTHER" id="PTHR21446">
    <property type="entry name" value="DUF3504 DOMAIN-CONTAINING PROTEIN"/>
    <property type="match status" value="1"/>
</dbReference>
<dbReference type="Gene3D" id="1.10.443.10">
    <property type="entry name" value="Intergrase catalytic core"/>
    <property type="match status" value="1"/>
</dbReference>
<feature type="domain" description="Tyr recombinase" evidence="2">
    <location>
        <begin position="133"/>
        <end position="316"/>
    </location>
</feature>
<dbReference type="EMBL" id="JAVRBK010000004">
    <property type="protein sequence ID" value="KAK5644999.1"/>
    <property type="molecule type" value="Genomic_DNA"/>
</dbReference>
<dbReference type="InterPro" id="IPR011010">
    <property type="entry name" value="DNA_brk_join_enz"/>
</dbReference>
<keyword evidence="1" id="KW-0233">DNA recombination</keyword>
<protein>
    <recommendedName>
        <fullName evidence="2">Tyr recombinase domain-containing protein</fullName>
    </recommendedName>
</protein>
<keyword evidence="6" id="KW-1185">Reference proteome</keyword>
<dbReference type="GO" id="GO:0015074">
    <property type="term" value="P:DNA integration"/>
    <property type="evidence" value="ECO:0007669"/>
    <property type="project" value="InterPro"/>
</dbReference>
<evidence type="ECO:0000313" key="6">
    <source>
        <dbReference type="Proteomes" id="UP001329430"/>
    </source>
</evidence>
<dbReference type="GO" id="GO:0006310">
    <property type="term" value="P:DNA recombination"/>
    <property type="evidence" value="ECO:0007669"/>
    <property type="project" value="UniProtKB-KW"/>
</dbReference>
<evidence type="ECO:0000313" key="3">
    <source>
        <dbReference type="EMBL" id="KAK5643632.1"/>
    </source>
</evidence>
<dbReference type="AlphaFoldDB" id="A0AAN7VJK7"/>
<dbReference type="PROSITE" id="PS51898">
    <property type="entry name" value="TYR_RECOMBINASE"/>
    <property type="match status" value="1"/>
</dbReference>
<accession>A0AAN7VJK7</accession>
<dbReference type="GO" id="GO:0003677">
    <property type="term" value="F:DNA binding"/>
    <property type="evidence" value="ECO:0007669"/>
    <property type="project" value="InterPro"/>
</dbReference>
<dbReference type="InterPro" id="IPR002104">
    <property type="entry name" value="Integrase_catalytic"/>
</dbReference>
<comment type="caution">
    <text evidence="4">The sequence shown here is derived from an EMBL/GenBank/DDBJ whole genome shotgun (WGS) entry which is preliminary data.</text>
</comment>
<gene>
    <name evidence="5" type="ORF">RI129_003359</name>
    <name evidence="4" type="ORF">RI129_006299</name>
    <name evidence="3" type="ORF">RI129_007477</name>
</gene>
<dbReference type="EMBL" id="JAVRBK010000005">
    <property type="protein sequence ID" value="KAK5643632.1"/>
    <property type="molecule type" value="Genomic_DNA"/>
</dbReference>
<evidence type="ECO:0000259" key="2">
    <source>
        <dbReference type="PROSITE" id="PS51898"/>
    </source>
</evidence>
<dbReference type="InterPro" id="IPR052787">
    <property type="entry name" value="MAVS"/>
</dbReference>
<dbReference type="Proteomes" id="UP001329430">
    <property type="component" value="Chromosome 5"/>
</dbReference>
<dbReference type="Pfam" id="PF00589">
    <property type="entry name" value="Phage_integrase"/>
    <property type="match status" value="1"/>
</dbReference>
<evidence type="ECO:0000256" key="1">
    <source>
        <dbReference type="ARBA" id="ARBA00023172"/>
    </source>
</evidence>
<dbReference type="EMBL" id="JAVRBK010000002">
    <property type="protein sequence ID" value="KAK5648467.1"/>
    <property type="molecule type" value="Genomic_DNA"/>
</dbReference>
<dbReference type="Proteomes" id="UP001329430">
    <property type="component" value="Chromosome 2"/>
</dbReference>
<sequence length="367" mass="42226">MSRFGNISDASVNENIKNSIPRKTTQCRESLWNQFTEFCQQRKYELSKSLSTDMIASILKDYAFNMRKRNGEDYKESCVKTIWNTTAKLVQDLYFNKYNRRIDPFSDIVFKAAREARNTKRKQLQSIPEKRKVSAEAFSLEEIDKIINSFDENTPEGLQKKFFHIVSFELAWRGGEGSNCITDYFKEEIGNDGCATGRIIYNPIFTKTCQGSPHITTNRLFLTANPNWKTTGKWYKNSPVGHNEIAKWTKFSAAKIGLDVKKRKLTNHSHRSSIVSHLSKSGINEQELIKITGHSNASSIKPYLHIDENHHTNIINQIRHTNSNIIHQNSSSDLPHVAFPSTSKQNNSQATFTNCTFNYNYNYCSHK</sequence>
<name>A0AAN7VJK7_9COLE</name>
<reference evidence="4" key="1">
    <citation type="submission" date="2023-06" db="EMBL/GenBank/DDBJ databases">
        <authorList>
            <person name="Fu X."/>
            <person name="Zhu X."/>
        </authorList>
    </citation>
    <scope>NUCLEOTIDE SEQUENCE</scope>
    <source>
        <strain evidence="4">XCY_ONT2</strain>
        <tissue evidence="4">Whole body</tissue>
    </source>
</reference>
<dbReference type="InterPro" id="IPR013762">
    <property type="entry name" value="Integrase-like_cat_sf"/>
</dbReference>
<dbReference type="SUPFAM" id="SSF56349">
    <property type="entry name" value="DNA breaking-rejoining enzymes"/>
    <property type="match status" value="1"/>
</dbReference>
<organism evidence="4 6">
    <name type="scientific">Pyrocoelia pectoralis</name>
    <dbReference type="NCBI Taxonomy" id="417401"/>
    <lineage>
        <taxon>Eukaryota</taxon>
        <taxon>Metazoa</taxon>
        <taxon>Ecdysozoa</taxon>
        <taxon>Arthropoda</taxon>
        <taxon>Hexapoda</taxon>
        <taxon>Insecta</taxon>
        <taxon>Pterygota</taxon>
        <taxon>Neoptera</taxon>
        <taxon>Endopterygota</taxon>
        <taxon>Coleoptera</taxon>
        <taxon>Polyphaga</taxon>
        <taxon>Elateriformia</taxon>
        <taxon>Elateroidea</taxon>
        <taxon>Lampyridae</taxon>
        <taxon>Lampyrinae</taxon>
        <taxon>Pyrocoelia</taxon>
    </lineage>
</organism>
<proteinExistence type="predicted"/>
<reference evidence="4 6" key="2">
    <citation type="journal article" date="2024" name="Insects">
        <title>An Improved Chromosome-Level Genome Assembly of the Firefly Pyrocoelia pectoralis.</title>
        <authorList>
            <person name="Fu X."/>
            <person name="Meyer-Rochow V.B."/>
            <person name="Ballantyne L."/>
            <person name="Zhu X."/>
        </authorList>
    </citation>
    <scope>NUCLEOTIDE SEQUENCE [LARGE SCALE GENOMIC DNA]</scope>
    <source>
        <strain evidence="4">XCY_ONT2</strain>
    </source>
</reference>